<dbReference type="AlphaFoldDB" id="A0A6A5BDB0"/>
<dbReference type="VEuPathDB" id="AmoebaDB:FDP41_008840"/>
<proteinExistence type="predicted"/>
<dbReference type="Proteomes" id="UP000444721">
    <property type="component" value="Unassembled WGS sequence"/>
</dbReference>
<dbReference type="InterPro" id="IPR032794">
    <property type="entry name" value="LINES_N"/>
</dbReference>
<feature type="compositionally biased region" description="Basic and acidic residues" evidence="1">
    <location>
        <begin position="11"/>
        <end position="22"/>
    </location>
</feature>
<sequence>MMNAPTKKRKIINEDTSSKNDGMEFSNHNDSNTSSFIQSGTNDDEEDWKRAVLNLNELLLWIDRALDDEQTPFELEIPNENYYYQLNNNENDQDVRNFMRKDHDDTILKNFFQDGEAILKTIQQHEKLRQKKLSEIVFRVLIPILSSPIVLDANIHSGIIIPFSEHDFQSEPLMSPWLHLSRERLIIFLSQKCLFSLWKLETSETTKQFMIQTVMKDISENLQPKILEIYSKLDPNTEPLLFLRNCIKCIRKDNLTEEFISTIFKLFSKFIELTCLHIGDQDLPFTLLFIMNDLLYNYLKFWIAQNHTSGEDFRCISSISNFVKLQLTKYDTMDVNCKKLFSIMRTIINIQNCIQMVPTLLETCSFILENYLRRIILVDPNSSQTLVSETMDFIVAREYFLLALRTFEICSSDESARKLVESFISRNEQIMSRLLNTCSVSDFYSYIYAIGVSHDVQLLIIFNSLLDIFKVWSSKYDNQSSNEVLQQFIQEKLHPLEVMFQFIGILSFKINVMMDYLISDETCENALKLLFKFSKWTKMNDSKKKVDSNPPCTQNAVKEKLTIISQFLQELNEQIFSLEQKNLFPYSTQVLQERLKATIESLSRIKNHLY</sequence>
<protein>
    <recommendedName>
        <fullName evidence="2">Protein Lines N-terminal domain-containing protein</fullName>
    </recommendedName>
</protein>
<organism evidence="3 4">
    <name type="scientific">Naegleria fowleri</name>
    <name type="common">Brain eating amoeba</name>
    <dbReference type="NCBI Taxonomy" id="5763"/>
    <lineage>
        <taxon>Eukaryota</taxon>
        <taxon>Discoba</taxon>
        <taxon>Heterolobosea</taxon>
        <taxon>Tetramitia</taxon>
        <taxon>Eutetramitia</taxon>
        <taxon>Vahlkampfiidae</taxon>
        <taxon>Naegleria</taxon>
    </lineage>
</organism>
<feature type="compositionally biased region" description="Polar residues" evidence="1">
    <location>
        <begin position="26"/>
        <end position="41"/>
    </location>
</feature>
<dbReference type="EMBL" id="VFQX01000066">
    <property type="protein sequence ID" value="KAF0972591.1"/>
    <property type="molecule type" value="Genomic_DNA"/>
</dbReference>
<accession>A0A6A5BDB0</accession>
<keyword evidence="4" id="KW-1185">Reference proteome</keyword>
<name>A0A6A5BDB0_NAEFO</name>
<dbReference type="GeneID" id="68116057"/>
<comment type="caution">
    <text evidence="3">The sequence shown here is derived from an EMBL/GenBank/DDBJ whole genome shotgun (WGS) entry which is preliminary data.</text>
</comment>
<dbReference type="RefSeq" id="XP_044557305.1">
    <property type="nucleotide sequence ID" value="XM_044712736.1"/>
</dbReference>
<reference evidence="3 4" key="1">
    <citation type="journal article" date="2019" name="Sci. Rep.">
        <title>Nanopore sequencing improves the draft genome of the human pathogenic amoeba Naegleria fowleri.</title>
        <authorList>
            <person name="Liechti N."/>
            <person name="Schurch N."/>
            <person name="Bruggmann R."/>
            <person name="Wittwer M."/>
        </authorList>
    </citation>
    <scope>NUCLEOTIDE SEQUENCE [LARGE SCALE GENOMIC DNA]</scope>
    <source>
        <strain evidence="3 4">ATCC 30894</strain>
    </source>
</reference>
<feature type="region of interest" description="Disordered" evidence="1">
    <location>
        <begin position="1"/>
        <end position="42"/>
    </location>
</feature>
<evidence type="ECO:0000313" key="3">
    <source>
        <dbReference type="EMBL" id="KAF0972591.1"/>
    </source>
</evidence>
<dbReference type="Pfam" id="PF14694">
    <property type="entry name" value="LINES_N"/>
    <property type="match status" value="1"/>
</dbReference>
<gene>
    <name evidence="3" type="ORF">FDP41_008840</name>
</gene>
<feature type="domain" description="Protein Lines N-terminal" evidence="2">
    <location>
        <begin position="390"/>
        <end position="539"/>
    </location>
</feature>
<dbReference type="VEuPathDB" id="AmoebaDB:NF0078620"/>
<dbReference type="OMA" id="CECILEL"/>
<evidence type="ECO:0000256" key="1">
    <source>
        <dbReference type="SAM" id="MobiDB-lite"/>
    </source>
</evidence>
<feature type="compositionally biased region" description="Basic residues" evidence="1">
    <location>
        <begin position="1"/>
        <end position="10"/>
    </location>
</feature>
<evidence type="ECO:0000313" key="4">
    <source>
        <dbReference type="Proteomes" id="UP000444721"/>
    </source>
</evidence>
<dbReference type="OrthoDB" id="8251209at2759"/>
<dbReference type="VEuPathDB" id="AmoebaDB:NfTy_048210"/>
<evidence type="ECO:0000259" key="2">
    <source>
        <dbReference type="Pfam" id="PF14694"/>
    </source>
</evidence>